<gene>
    <name evidence="2" type="ORF">CDV36_008283</name>
</gene>
<evidence type="ECO:0000313" key="3">
    <source>
        <dbReference type="Proteomes" id="UP000277212"/>
    </source>
</evidence>
<feature type="region of interest" description="Disordered" evidence="1">
    <location>
        <begin position="1"/>
        <end position="33"/>
    </location>
</feature>
<reference evidence="2 3" key="1">
    <citation type="submission" date="2017-06" db="EMBL/GenBank/DDBJ databases">
        <title>Comparative genomic analysis of Ambrosia Fusariam Clade fungi.</title>
        <authorList>
            <person name="Stajich J.E."/>
            <person name="Carrillo J."/>
            <person name="Kijimoto T."/>
            <person name="Eskalen A."/>
            <person name="O'Donnell K."/>
            <person name="Kasson M."/>
        </authorList>
    </citation>
    <scope>NUCLEOTIDE SEQUENCE [LARGE SCALE GENOMIC DNA]</scope>
    <source>
        <strain evidence="2">UCR3666</strain>
    </source>
</reference>
<dbReference type="EMBL" id="NKUJ01000147">
    <property type="protein sequence ID" value="RMJ12075.1"/>
    <property type="molecule type" value="Genomic_DNA"/>
</dbReference>
<dbReference type="AlphaFoldDB" id="A0A3M2S4C3"/>
<keyword evidence="3" id="KW-1185">Reference proteome</keyword>
<sequence>MVIAAPFEAGAETDCASSAEEGGDPPRPSLDGIAGPQTVIVTLDRATSDLALGGRKTDHGPINDIKWYRLAGPLARLACGLSGLSGGVARFLQSHPQPAEQGSELKALIEFDVDEWDGAGRGGVVWGFRLIDSSGKSAHLSWLRGNDAVDFARNLMEGRKRKIPETE</sequence>
<dbReference type="Proteomes" id="UP000277212">
    <property type="component" value="Unassembled WGS sequence"/>
</dbReference>
<comment type="caution">
    <text evidence="2">The sequence shown here is derived from an EMBL/GenBank/DDBJ whole genome shotgun (WGS) entry which is preliminary data.</text>
</comment>
<organism evidence="2 3">
    <name type="scientific">Fusarium kuroshium</name>
    <dbReference type="NCBI Taxonomy" id="2010991"/>
    <lineage>
        <taxon>Eukaryota</taxon>
        <taxon>Fungi</taxon>
        <taxon>Dikarya</taxon>
        <taxon>Ascomycota</taxon>
        <taxon>Pezizomycotina</taxon>
        <taxon>Sordariomycetes</taxon>
        <taxon>Hypocreomycetidae</taxon>
        <taxon>Hypocreales</taxon>
        <taxon>Nectriaceae</taxon>
        <taxon>Fusarium</taxon>
        <taxon>Fusarium solani species complex</taxon>
    </lineage>
</organism>
<evidence type="ECO:0000256" key="1">
    <source>
        <dbReference type="SAM" id="MobiDB-lite"/>
    </source>
</evidence>
<name>A0A3M2S4C3_9HYPO</name>
<protein>
    <submittedName>
        <fullName evidence="2">Uncharacterized protein</fullName>
    </submittedName>
</protein>
<accession>A0A3M2S4C3</accession>
<evidence type="ECO:0000313" key="2">
    <source>
        <dbReference type="EMBL" id="RMJ12075.1"/>
    </source>
</evidence>
<proteinExistence type="predicted"/>